<dbReference type="Gene3D" id="1.20.1280.50">
    <property type="match status" value="1"/>
</dbReference>
<reference evidence="2 3" key="1">
    <citation type="journal article" date="2023" name="Int. J. Mol. Sci.">
        <title>De Novo Assembly and Annotation of 11 Diverse Shrub Willow (Salix) Genomes Reveals Novel Gene Organization in Sex-Linked Regions.</title>
        <authorList>
            <person name="Hyden B."/>
            <person name="Feng K."/>
            <person name="Yates T.B."/>
            <person name="Jawdy S."/>
            <person name="Cereghino C."/>
            <person name="Smart L.B."/>
            <person name="Muchero W."/>
        </authorList>
    </citation>
    <scope>NUCLEOTIDE SEQUENCE [LARGE SCALE GENOMIC DNA]</scope>
    <source>
        <tissue evidence="2">Shoot tip</tissue>
    </source>
</reference>
<sequence>MIPSKQKRYDRRMELSSGSVVGGVPLNDLPEECWENVLSLTTPRDVCRLSAVSPIFKSAAESDVVWQSFLPHDLESILSTSPDASILMPSASSKKEVYFSLCDYPIIVDNWRKSFSLEKKSGKKCYMLSARDLEITSGTPIYWTLNTVSDSRFADVAELNNVYSLKICGKISTYLLSPETLYTANLVYKFPPRNYGFYDQSAAVTMRLNEAESGPRTVSWNPQGRRRHNNGSVTVYPKERGNGWLELELGDFFNAEGEDGELEMRVFDYIGHWKYRFILDGIEIRPKDGLLQGIL</sequence>
<dbReference type="EMBL" id="JAPFFJ010000001">
    <property type="protein sequence ID" value="KAJ6434823.1"/>
    <property type="molecule type" value="Genomic_DNA"/>
</dbReference>
<evidence type="ECO:0000313" key="3">
    <source>
        <dbReference type="Proteomes" id="UP001162972"/>
    </source>
</evidence>
<dbReference type="InterPro" id="IPR036047">
    <property type="entry name" value="F-box-like_dom_sf"/>
</dbReference>
<dbReference type="SUPFAM" id="SSF81383">
    <property type="entry name" value="F-box domain"/>
    <property type="match status" value="1"/>
</dbReference>
<dbReference type="PANTHER" id="PTHR32278:SF143">
    <property type="entry name" value="F-BOX PROTEIN PP2-B1"/>
    <property type="match status" value="1"/>
</dbReference>
<dbReference type="InterPro" id="IPR025886">
    <property type="entry name" value="PP2-like"/>
</dbReference>
<keyword evidence="3" id="KW-1185">Reference proteome</keyword>
<comment type="caution">
    <text evidence="2">The sequence shown here is derived from an EMBL/GenBank/DDBJ whole genome shotgun (WGS) entry which is preliminary data.</text>
</comment>
<dbReference type="InterPro" id="IPR001810">
    <property type="entry name" value="F-box_dom"/>
</dbReference>
<dbReference type="Pfam" id="PF00646">
    <property type="entry name" value="F-box"/>
    <property type="match status" value="1"/>
</dbReference>
<proteinExistence type="predicted"/>
<dbReference type="Pfam" id="PF14299">
    <property type="entry name" value="PP2"/>
    <property type="match status" value="1"/>
</dbReference>
<dbReference type="AlphaFoldDB" id="A0AAD6L475"/>
<gene>
    <name evidence="2" type="ORF">OIU84_000127</name>
</gene>
<dbReference type="Proteomes" id="UP001162972">
    <property type="component" value="Chromosome 18"/>
</dbReference>
<evidence type="ECO:0000313" key="2">
    <source>
        <dbReference type="EMBL" id="KAJ6434823.1"/>
    </source>
</evidence>
<dbReference type="CDD" id="cd22162">
    <property type="entry name" value="F-box_AtSKIP3-like"/>
    <property type="match status" value="1"/>
</dbReference>
<evidence type="ECO:0000259" key="1">
    <source>
        <dbReference type="PROSITE" id="PS50181"/>
    </source>
</evidence>
<feature type="domain" description="F-box" evidence="1">
    <location>
        <begin position="23"/>
        <end position="69"/>
    </location>
</feature>
<name>A0AAD6L475_9ROSI</name>
<dbReference type="PROSITE" id="PS50181">
    <property type="entry name" value="FBOX"/>
    <property type="match status" value="1"/>
</dbReference>
<protein>
    <recommendedName>
        <fullName evidence="1">F-box domain-containing protein</fullName>
    </recommendedName>
</protein>
<organism evidence="2 3">
    <name type="scientific">Salix udensis</name>
    <dbReference type="NCBI Taxonomy" id="889485"/>
    <lineage>
        <taxon>Eukaryota</taxon>
        <taxon>Viridiplantae</taxon>
        <taxon>Streptophyta</taxon>
        <taxon>Embryophyta</taxon>
        <taxon>Tracheophyta</taxon>
        <taxon>Spermatophyta</taxon>
        <taxon>Magnoliopsida</taxon>
        <taxon>eudicotyledons</taxon>
        <taxon>Gunneridae</taxon>
        <taxon>Pentapetalae</taxon>
        <taxon>rosids</taxon>
        <taxon>fabids</taxon>
        <taxon>Malpighiales</taxon>
        <taxon>Salicaceae</taxon>
        <taxon>Saliceae</taxon>
        <taxon>Salix</taxon>
    </lineage>
</organism>
<dbReference type="PANTHER" id="PTHR32278">
    <property type="entry name" value="F-BOX DOMAIN-CONTAINING PROTEIN"/>
    <property type="match status" value="1"/>
</dbReference>
<accession>A0AAD6L475</accession>
<dbReference type="SMART" id="SM00256">
    <property type="entry name" value="FBOX"/>
    <property type="match status" value="1"/>
</dbReference>